<protein>
    <recommendedName>
        <fullName evidence="3">Type I-E CRISPR-associated protein Cas6/Cse3/CasE</fullName>
    </recommendedName>
</protein>
<dbReference type="Gene3D" id="3.30.70.1210">
    <property type="entry name" value="Crispr-associated protein, domain 2"/>
    <property type="match status" value="1"/>
</dbReference>
<accession>A0AAC9JEA8</accession>
<reference evidence="1 2" key="1">
    <citation type="submission" date="2016-11" db="EMBL/GenBank/DDBJ databases">
        <title>Networking in microbes: conjugative elements and plasmids in the genus Alteromonas.</title>
        <authorList>
            <person name="Lopez-Perez M."/>
            <person name="Ramon-Marco N."/>
            <person name="Rodriguez-Valera F."/>
        </authorList>
    </citation>
    <scope>NUCLEOTIDE SEQUENCE [LARGE SCALE GENOMIC DNA]</scope>
    <source>
        <strain evidence="1 2">CP48</strain>
        <plasmid evidence="2">pamcp48-600</plasmid>
    </source>
</reference>
<proteinExistence type="predicted"/>
<sequence length="197" mass="22167">MLCVYQESHFLMPNTGQHNANNWHKAIMDVLTNGHHIESLQYLFKTDISPRMPESSLVRVRGLSLPEHCQPVERKQNFTKGVQAAFRLRLCTTRRKKTTVNGKEKTIETFVSEKNDAFHGFLSQKLSSNGFALDSITEIQDTVVERVKRGGTQFFSPRCDVTFLATITDEEAAAIAYVKGIGRNKVFGAGMMEALDV</sequence>
<keyword evidence="1" id="KW-0614">Plasmid</keyword>
<dbReference type="InterPro" id="IPR010179">
    <property type="entry name" value="CRISPR-assoc_prot_Cse3"/>
</dbReference>
<geneLocation type="plasmid" evidence="2">
    <name>pamcp48-600</name>
</geneLocation>
<dbReference type="RefSeq" id="WP_071960733.1">
    <property type="nucleotide sequence ID" value="NZ_CP018025.1"/>
</dbReference>
<dbReference type="Pfam" id="PF08798">
    <property type="entry name" value="CRISPR_assoc"/>
    <property type="match status" value="1"/>
</dbReference>
<evidence type="ECO:0008006" key="3">
    <source>
        <dbReference type="Google" id="ProtNLM"/>
    </source>
</evidence>
<dbReference type="SMART" id="SM01101">
    <property type="entry name" value="CRISPR_assoc"/>
    <property type="match status" value="1"/>
</dbReference>
<evidence type="ECO:0000313" key="1">
    <source>
        <dbReference type="EMBL" id="APD92123.1"/>
    </source>
</evidence>
<dbReference type="SUPFAM" id="SSF117987">
    <property type="entry name" value="CRISPR-associated protein"/>
    <property type="match status" value="1"/>
</dbReference>
<organism evidence="1 2">
    <name type="scientific">Alteromonas mediterranea</name>
    <dbReference type="NCBI Taxonomy" id="314275"/>
    <lineage>
        <taxon>Bacteria</taxon>
        <taxon>Pseudomonadati</taxon>
        <taxon>Pseudomonadota</taxon>
        <taxon>Gammaproteobacteria</taxon>
        <taxon>Alteromonadales</taxon>
        <taxon>Alteromonadaceae</taxon>
        <taxon>Alteromonas/Salinimonas group</taxon>
        <taxon>Alteromonas</taxon>
    </lineage>
</organism>
<dbReference type="EMBL" id="CP018025">
    <property type="protein sequence ID" value="APD92123.1"/>
    <property type="molecule type" value="Genomic_DNA"/>
</dbReference>
<evidence type="ECO:0000313" key="2">
    <source>
        <dbReference type="Proteomes" id="UP000182101"/>
    </source>
</evidence>
<dbReference type="AlphaFoldDB" id="A0AAC9JEA8"/>
<name>A0AAC9JEA8_9ALTE</name>
<dbReference type="Proteomes" id="UP000182101">
    <property type="component" value="Plasmid pAMCP48-600"/>
</dbReference>
<gene>
    <name evidence="1" type="ORF">BM524_19575</name>
</gene>